<comment type="caution">
    <text evidence="1">The sequence shown here is derived from an EMBL/GenBank/DDBJ whole genome shotgun (WGS) entry which is preliminary data.</text>
</comment>
<reference evidence="1 2" key="1">
    <citation type="journal article" date="2022" name="Plant J.">
        <title>Chromosome-level genome of Camellia lanceoleosa provides a valuable resource for understanding genome evolution and self-incompatibility.</title>
        <authorList>
            <person name="Gong W."/>
            <person name="Xiao S."/>
            <person name="Wang L."/>
            <person name="Liao Z."/>
            <person name="Chang Y."/>
            <person name="Mo W."/>
            <person name="Hu G."/>
            <person name="Li W."/>
            <person name="Zhao G."/>
            <person name="Zhu H."/>
            <person name="Hu X."/>
            <person name="Ji K."/>
            <person name="Xiang X."/>
            <person name="Song Q."/>
            <person name="Yuan D."/>
            <person name="Jin S."/>
            <person name="Zhang L."/>
        </authorList>
    </citation>
    <scope>NUCLEOTIDE SEQUENCE [LARGE SCALE GENOMIC DNA]</scope>
    <source>
        <strain evidence="1">SQ_2022a</strain>
    </source>
</reference>
<dbReference type="EMBL" id="CM045763">
    <property type="protein sequence ID" value="KAI8021426.1"/>
    <property type="molecule type" value="Genomic_DNA"/>
</dbReference>
<name>A0ACC0ICK0_9ERIC</name>
<accession>A0ACC0ICK0</accession>
<protein>
    <submittedName>
        <fullName evidence="1">Golgin candidate 1</fullName>
    </submittedName>
</protein>
<gene>
    <name evidence="1" type="ORF">LOK49_LG03G01296</name>
</gene>
<dbReference type="Proteomes" id="UP001060215">
    <property type="component" value="Chromosome 6"/>
</dbReference>
<evidence type="ECO:0000313" key="2">
    <source>
        <dbReference type="Proteomes" id="UP001060215"/>
    </source>
</evidence>
<sequence>MLQKICIEQCKSPADTAARKQLELLGEKVSLEILGKICTQKIRYSLSGFIRCLAKDYATAPTQQGIYHSPHKRSSDDCYSPVNSPSNKRKPTMAELFSEVRLPQSVESMLQKICIEQCKSPADTSARKQLELLGEKVSLEILGKICTQKIRYSLSGFISLALFVFSENEFDVVPAQNFLSTVWANMESIMTETRMMQAVREELASVERRAEEERAAHNAAKMPAMEGEVELEHQALESSTALARIQRTADERTAKVAELEQKVECASLNQELQDMEARACCGQKKSPEDANQMIQMQAWQEEAERARQGQRDAESKLSSLEAEVQKMRVEMSAMKRDAEHYSRQCFTELRCNCFCLCPTPHPTPPVHQPESDSAVIFLSASQSTVISVAKDSERRAEEERAAHNAAKMPAMEGEVELEHQALESSTALARIQRTADERTAKVAELELKVECASLNQELQDMEARACCGQKKSPEDANQMIQMQAWQEEAERARQGQRDVESKLSSLEAEVQKIRVEMSAMKRDAEHYSRQEHMELEKRYRELTDLLYYKQTQLEAMASEKAAAEFQLEKEMKRLQEAQVEAERSRVSRRASSSWEEDTDMKTLEPLPLYHRHMVGVSIQLQNAAKLLDSGAVRATRFLWRYPIARILLLFYLVFVHFFLMYLLHRLQEQADSFSSREVAESMGLANHTLQ</sequence>
<organism evidence="1 2">
    <name type="scientific">Camellia lanceoleosa</name>
    <dbReference type="NCBI Taxonomy" id="1840588"/>
    <lineage>
        <taxon>Eukaryota</taxon>
        <taxon>Viridiplantae</taxon>
        <taxon>Streptophyta</taxon>
        <taxon>Embryophyta</taxon>
        <taxon>Tracheophyta</taxon>
        <taxon>Spermatophyta</taxon>
        <taxon>Magnoliopsida</taxon>
        <taxon>eudicotyledons</taxon>
        <taxon>Gunneridae</taxon>
        <taxon>Pentapetalae</taxon>
        <taxon>asterids</taxon>
        <taxon>Ericales</taxon>
        <taxon>Theaceae</taxon>
        <taxon>Camellia</taxon>
    </lineage>
</organism>
<proteinExistence type="predicted"/>
<keyword evidence="2" id="KW-1185">Reference proteome</keyword>
<evidence type="ECO:0000313" key="1">
    <source>
        <dbReference type="EMBL" id="KAI8021426.1"/>
    </source>
</evidence>